<dbReference type="Proteomes" id="UP001383192">
    <property type="component" value="Unassembled WGS sequence"/>
</dbReference>
<evidence type="ECO:0000313" key="1">
    <source>
        <dbReference type="EMBL" id="KAK7047096.1"/>
    </source>
</evidence>
<sequence length="240" mass="26777">MSLSVPTSMLRSFYRTVSVSKSSGVIAGRAGLALSRTASSTRVFPSLSQIPHLRLLNETTRTFTTSPRRTTEPDPVTPAFVFPADELLKALELTAKTTLPPIPPSEDKEAFWRAYLLSNQIILYLGARPPAEAEAFSSVLQAGTVAPDSPVARGRASLEKVSKMIIEAMSYLPQDSKLRAEHPDVIEVYERFAFTVESYGNRERKEEEFDLDAWSRFYVGLRTEVVQFAVMIGKVVEKWE</sequence>
<reference evidence="1 2" key="1">
    <citation type="submission" date="2024-01" db="EMBL/GenBank/DDBJ databases">
        <title>A draft genome for a cacao thread blight-causing isolate of Paramarasmius palmivorus.</title>
        <authorList>
            <person name="Baruah I.K."/>
            <person name="Bukari Y."/>
            <person name="Amoako-Attah I."/>
            <person name="Meinhardt L.W."/>
            <person name="Bailey B.A."/>
            <person name="Cohen S.P."/>
        </authorList>
    </citation>
    <scope>NUCLEOTIDE SEQUENCE [LARGE SCALE GENOMIC DNA]</scope>
    <source>
        <strain evidence="1 2">GH-12</strain>
    </source>
</reference>
<keyword evidence="2" id="KW-1185">Reference proteome</keyword>
<protein>
    <submittedName>
        <fullName evidence="1">Uncharacterized protein</fullName>
    </submittedName>
</protein>
<accession>A0AAW0D9P9</accession>
<evidence type="ECO:0000313" key="2">
    <source>
        <dbReference type="Proteomes" id="UP001383192"/>
    </source>
</evidence>
<proteinExistence type="predicted"/>
<organism evidence="1 2">
    <name type="scientific">Paramarasmius palmivorus</name>
    <dbReference type="NCBI Taxonomy" id="297713"/>
    <lineage>
        <taxon>Eukaryota</taxon>
        <taxon>Fungi</taxon>
        <taxon>Dikarya</taxon>
        <taxon>Basidiomycota</taxon>
        <taxon>Agaricomycotina</taxon>
        <taxon>Agaricomycetes</taxon>
        <taxon>Agaricomycetidae</taxon>
        <taxon>Agaricales</taxon>
        <taxon>Marasmiineae</taxon>
        <taxon>Marasmiaceae</taxon>
        <taxon>Paramarasmius</taxon>
    </lineage>
</organism>
<dbReference type="AlphaFoldDB" id="A0AAW0D9P9"/>
<dbReference type="EMBL" id="JAYKXP010000021">
    <property type="protein sequence ID" value="KAK7047096.1"/>
    <property type="molecule type" value="Genomic_DNA"/>
</dbReference>
<comment type="caution">
    <text evidence="1">The sequence shown here is derived from an EMBL/GenBank/DDBJ whole genome shotgun (WGS) entry which is preliminary data.</text>
</comment>
<gene>
    <name evidence="1" type="ORF">VNI00_006760</name>
</gene>
<name>A0AAW0D9P9_9AGAR</name>